<feature type="binding site" evidence="10">
    <location>
        <position position="468"/>
    </location>
    <ligand>
        <name>L-glutamate</name>
        <dbReference type="ChEBI" id="CHEBI:29985"/>
    </ligand>
</feature>
<dbReference type="GO" id="GO:0103068">
    <property type="term" value="F:leukotriene C4 gamma-glutamyl transferase activity"/>
    <property type="evidence" value="ECO:0007669"/>
    <property type="project" value="UniProtKB-EC"/>
</dbReference>
<evidence type="ECO:0000313" key="13">
    <source>
        <dbReference type="EMBL" id="SHO61635.1"/>
    </source>
</evidence>
<feature type="binding site" evidence="10">
    <location>
        <begin position="446"/>
        <end position="447"/>
    </location>
    <ligand>
        <name>L-glutamate</name>
        <dbReference type="ChEBI" id="CHEBI:29985"/>
    </ligand>
</feature>
<comment type="similarity">
    <text evidence="3 11">Belongs to the gamma-glutamyltransferase family.</text>
</comment>
<dbReference type="Proteomes" id="UP000184609">
    <property type="component" value="Unassembled WGS sequence"/>
</dbReference>
<protein>
    <recommendedName>
        <fullName evidence="11">Glutathione hydrolase proenzyme</fullName>
        <ecNumber evidence="11">2.3.2.2</ecNumber>
        <ecNumber evidence="11">3.4.19.13</ecNumber>
    </recommendedName>
    <component>
        <recommendedName>
            <fullName evidence="11">Glutathione hydrolase large chain</fullName>
        </recommendedName>
    </component>
    <component>
        <recommendedName>
            <fullName evidence="11">Glutathione hydrolase small chain</fullName>
        </recommendedName>
    </component>
</protein>
<dbReference type="InterPro" id="IPR055262">
    <property type="entry name" value="GGT_CS"/>
</dbReference>
<reference evidence="14" key="1">
    <citation type="submission" date="2016-12" db="EMBL/GenBank/DDBJ databases">
        <authorList>
            <person name="Varghese N."/>
            <person name="Submissions S."/>
        </authorList>
    </citation>
    <scope>NUCLEOTIDE SEQUENCE [LARGE SCALE GENOMIC DNA]</scope>
    <source>
        <strain evidence="14">DSM 25035</strain>
    </source>
</reference>
<evidence type="ECO:0000256" key="5">
    <source>
        <dbReference type="ARBA" id="ARBA00022801"/>
    </source>
</evidence>
<dbReference type="GO" id="GO:0006750">
    <property type="term" value="P:glutathione biosynthetic process"/>
    <property type="evidence" value="ECO:0007669"/>
    <property type="project" value="UniProtKB-KW"/>
</dbReference>
<dbReference type="NCBIfam" id="TIGR00066">
    <property type="entry name" value="g_glut_trans"/>
    <property type="match status" value="1"/>
</dbReference>
<keyword evidence="6 11" id="KW-0865">Zymogen</keyword>
<dbReference type="Gene3D" id="3.60.20.40">
    <property type="match status" value="1"/>
</dbReference>
<keyword evidence="7 11" id="KW-0012">Acyltransferase</keyword>
<dbReference type="InterPro" id="IPR043137">
    <property type="entry name" value="GGT_ssub_C"/>
</dbReference>
<comment type="catalytic activity">
    <reaction evidence="2 11">
        <text>glutathione + H2O = L-cysteinylglycine + L-glutamate</text>
        <dbReference type="Rhea" id="RHEA:28807"/>
        <dbReference type="ChEBI" id="CHEBI:15377"/>
        <dbReference type="ChEBI" id="CHEBI:29985"/>
        <dbReference type="ChEBI" id="CHEBI:57925"/>
        <dbReference type="ChEBI" id="CHEBI:61694"/>
        <dbReference type="EC" id="3.4.19.13"/>
    </reaction>
</comment>
<evidence type="ECO:0000256" key="8">
    <source>
        <dbReference type="ARBA" id="ARBA00047417"/>
    </source>
</evidence>
<dbReference type="SUPFAM" id="SSF56235">
    <property type="entry name" value="N-terminal nucleophile aminohydrolases (Ntn hydrolases)"/>
    <property type="match status" value="1"/>
</dbReference>
<evidence type="ECO:0000313" key="14">
    <source>
        <dbReference type="Proteomes" id="UP000184609"/>
    </source>
</evidence>
<dbReference type="EC" id="2.3.2.2" evidence="11"/>
<dbReference type="PRINTS" id="PR01210">
    <property type="entry name" value="GGTRANSPTASE"/>
</dbReference>
<evidence type="ECO:0000256" key="2">
    <source>
        <dbReference type="ARBA" id="ARBA00001089"/>
    </source>
</evidence>
<evidence type="ECO:0000256" key="4">
    <source>
        <dbReference type="ARBA" id="ARBA00022679"/>
    </source>
</evidence>
<comment type="pathway">
    <text evidence="11">Sulfur metabolism; glutathione metabolism.</text>
</comment>
<dbReference type="InterPro" id="IPR051792">
    <property type="entry name" value="GGT_bact"/>
</dbReference>
<dbReference type="Pfam" id="PF01019">
    <property type="entry name" value="G_glu_transpept"/>
    <property type="match status" value="1"/>
</dbReference>
<comment type="catalytic activity">
    <reaction evidence="8 11">
        <text>an N-terminal (5-L-glutamyl)-[peptide] + an alpha-amino acid = 5-L-glutamyl amino acid + an N-terminal L-alpha-aminoacyl-[peptide]</text>
        <dbReference type="Rhea" id="RHEA:23904"/>
        <dbReference type="Rhea" id="RHEA-COMP:9780"/>
        <dbReference type="Rhea" id="RHEA-COMP:9795"/>
        <dbReference type="ChEBI" id="CHEBI:77644"/>
        <dbReference type="ChEBI" id="CHEBI:78597"/>
        <dbReference type="ChEBI" id="CHEBI:78599"/>
        <dbReference type="ChEBI" id="CHEBI:78608"/>
        <dbReference type="EC" id="2.3.2.2"/>
    </reaction>
</comment>
<feature type="active site" description="Nucleophile" evidence="9">
    <location>
        <position position="375"/>
    </location>
</feature>
<gene>
    <name evidence="13" type="ORF">SAMN04488108_1471</name>
</gene>
<name>A0A1M7Z9R7_9BACT</name>
<sequence length="566" mass="61844">MIFKKQFLVSLFLGAAGLLYPFSQTFSQTYGKNGMVVSDHYLASEAGIEILKKGGNAIDAAVATAFALAVTHPEAGNIGGGGFIVFMKSDGDVTTFDFREKAPLAASPTMFLDENGNIKDNSNHRGLLSVGVPGTVAGLYQAHQKYGKLSWKEVVDPAVKLAKKGFPMSWGLYRVALRMSDRDDSWDIMKNYFRGADGEIVTPGELWKQPALAKTLEEIKKHGRDGFYKGKVAEEIEAYMKSNGGIITQEDLAKYEAVERKPVSTKFKDFEIFSMPPPSSGGVALIEMMNLLEAADISSIEFNSTPYVHIVAEAMRRAFADRAEFLGDPDFNPEMPVNKLISKDFAKARFQNLDMNHASPSDPSKYGQLYGGDHTTHFSVTDKDGNAVSLTYTLENSYGVKMGSSKLGFIFNNEMGDFNPVPGVTTETGQIGSDPNLVAPEKRMLSSMTPTIVAKDGKPYLVIGSPGGRTIINTVFQTVLNVLVYDMRIDRAIEAMKIHHQWLPNQIVYEQNLLSPDTKAALEKMGHKLRPTTNLGVLMGITFDPELGTWVGASDSSSEDGAAKGY</sequence>
<keyword evidence="12" id="KW-0732">Signal</keyword>
<organism evidence="13 14">
    <name type="scientific">Algoriphagus zhangzhouensis</name>
    <dbReference type="NCBI Taxonomy" id="1073327"/>
    <lineage>
        <taxon>Bacteria</taxon>
        <taxon>Pseudomonadati</taxon>
        <taxon>Bacteroidota</taxon>
        <taxon>Cytophagia</taxon>
        <taxon>Cytophagales</taxon>
        <taxon>Cyclobacteriaceae</taxon>
        <taxon>Algoriphagus</taxon>
    </lineage>
</organism>
<dbReference type="GO" id="GO:0006751">
    <property type="term" value="P:glutathione catabolic process"/>
    <property type="evidence" value="ECO:0007669"/>
    <property type="project" value="UniProtKB-UniRule"/>
</dbReference>
<dbReference type="UniPathway" id="UPA00204"/>
<dbReference type="InterPro" id="IPR029055">
    <property type="entry name" value="Ntn_hydrolases_N"/>
</dbReference>
<feature type="binding site" evidence="10">
    <location>
        <position position="99"/>
    </location>
    <ligand>
        <name>L-glutamate</name>
        <dbReference type="ChEBI" id="CHEBI:29985"/>
    </ligand>
</feature>
<evidence type="ECO:0000256" key="9">
    <source>
        <dbReference type="PIRSR" id="PIRSR600101-1"/>
    </source>
</evidence>
<dbReference type="PROSITE" id="PS00462">
    <property type="entry name" value="G_GLU_TRANSPEPTIDASE"/>
    <property type="match status" value="1"/>
</dbReference>
<dbReference type="RefSeq" id="WP_073571136.1">
    <property type="nucleotide sequence ID" value="NZ_FRXN01000002.1"/>
</dbReference>
<dbReference type="GO" id="GO:0036374">
    <property type="term" value="F:glutathione hydrolase activity"/>
    <property type="evidence" value="ECO:0007669"/>
    <property type="project" value="UniProtKB-UniRule"/>
</dbReference>
<evidence type="ECO:0000256" key="11">
    <source>
        <dbReference type="RuleBase" id="RU368036"/>
    </source>
</evidence>
<dbReference type="AlphaFoldDB" id="A0A1M7Z9R7"/>
<dbReference type="STRING" id="1073327.SAMN04488108_1471"/>
<keyword evidence="5 11" id="KW-0378">Hydrolase</keyword>
<evidence type="ECO:0000256" key="7">
    <source>
        <dbReference type="ARBA" id="ARBA00023315"/>
    </source>
</evidence>
<feature type="binding site" evidence="10">
    <location>
        <position position="417"/>
    </location>
    <ligand>
        <name>L-glutamate</name>
        <dbReference type="ChEBI" id="CHEBI:29985"/>
    </ligand>
</feature>
<dbReference type="Gene3D" id="1.10.246.130">
    <property type="match status" value="1"/>
</dbReference>
<dbReference type="OrthoDB" id="9781342at2"/>
<comment type="PTM">
    <text evidence="11">Cleaved by autocatalysis into a large and a small subunit.</text>
</comment>
<feature type="chain" id="PRO_5012455502" description="Glutathione hydrolase proenzyme" evidence="12">
    <location>
        <begin position="16"/>
        <end position="566"/>
    </location>
</feature>
<evidence type="ECO:0000256" key="12">
    <source>
        <dbReference type="SAM" id="SignalP"/>
    </source>
</evidence>
<feature type="signal peptide" evidence="12">
    <location>
        <begin position="1"/>
        <end position="15"/>
    </location>
</feature>
<dbReference type="InterPro" id="IPR000101">
    <property type="entry name" value="GGT_peptidase"/>
</dbReference>
<comment type="catalytic activity">
    <reaction evidence="1 11">
        <text>an S-substituted glutathione + H2O = an S-substituted L-cysteinylglycine + L-glutamate</text>
        <dbReference type="Rhea" id="RHEA:59468"/>
        <dbReference type="ChEBI" id="CHEBI:15377"/>
        <dbReference type="ChEBI" id="CHEBI:29985"/>
        <dbReference type="ChEBI" id="CHEBI:90779"/>
        <dbReference type="ChEBI" id="CHEBI:143103"/>
        <dbReference type="EC" id="3.4.19.13"/>
    </reaction>
</comment>
<dbReference type="InterPro" id="IPR043138">
    <property type="entry name" value="GGT_lsub"/>
</dbReference>
<keyword evidence="14" id="KW-1185">Reference proteome</keyword>
<proteinExistence type="inferred from homology"/>
<keyword evidence="4 11" id="KW-0808">Transferase</keyword>
<evidence type="ECO:0000256" key="6">
    <source>
        <dbReference type="ARBA" id="ARBA00023145"/>
    </source>
</evidence>
<dbReference type="PANTHER" id="PTHR43199">
    <property type="entry name" value="GLUTATHIONE HYDROLASE"/>
    <property type="match status" value="1"/>
</dbReference>
<comment type="subunit">
    <text evidence="11">This enzyme consists of two polypeptide chains, which are synthesized in precursor form from a single polypeptide.</text>
</comment>
<dbReference type="EMBL" id="FRXN01000002">
    <property type="protein sequence ID" value="SHO61635.1"/>
    <property type="molecule type" value="Genomic_DNA"/>
</dbReference>
<accession>A0A1M7Z9R7</accession>
<keyword evidence="11" id="KW-0317">Glutathione biosynthesis</keyword>
<dbReference type="PANTHER" id="PTHR43199:SF1">
    <property type="entry name" value="GLUTATHIONE HYDROLASE PROENZYME"/>
    <property type="match status" value="1"/>
</dbReference>
<evidence type="ECO:0000256" key="3">
    <source>
        <dbReference type="ARBA" id="ARBA00009381"/>
    </source>
</evidence>
<dbReference type="EC" id="3.4.19.13" evidence="11"/>
<evidence type="ECO:0000256" key="10">
    <source>
        <dbReference type="PIRSR" id="PIRSR600101-2"/>
    </source>
</evidence>
<evidence type="ECO:0000256" key="1">
    <source>
        <dbReference type="ARBA" id="ARBA00001049"/>
    </source>
</evidence>